<protein>
    <submittedName>
        <fullName evidence="1">Uncharacterized protein</fullName>
    </submittedName>
</protein>
<evidence type="ECO:0000313" key="1">
    <source>
        <dbReference type="EMBL" id="VVV01824.1"/>
    </source>
</evidence>
<proteinExistence type="predicted"/>
<keyword evidence="2" id="KW-1185">Reference proteome</keyword>
<reference evidence="1" key="1">
    <citation type="submission" date="2019-09" db="EMBL/GenBank/DDBJ databases">
        <authorList>
            <person name="Rodrigo-Torres L."/>
            <person name="Arahal R. D."/>
            <person name="Lucena T."/>
        </authorList>
    </citation>
    <scope>NUCLEOTIDE SEQUENCE</scope>
    <source>
        <strain evidence="1">ISS653</strain>
    </source>
</reference>
<accession>A0AC61YBP4</accession>
<name>A0AC61YBP4_9FLAO</name>
<dbReference type="Proteomes" id="UP000356253">
    <property type="component" value="Unassembled WGS sequence"/>
</dbReference>
<dbReference type="EMBL" id="CABVMM010000013">
    <property type="protein sequence ID" value="VVV01824.1"/>
    <property type="molecule type" value="Genomic_DNA"/>
</dbReference>
<gene>
    <name evidence="1" type="ORF">FVB9532_03118</name>
</gene>
<sequence length="192" mass="22046">MKLTQAIIISALFLIFASCEKSYQPKPKGFLALNYPEASYKKAQIPCPYSFQINKNADIKASKTNNPCWLDIEYPELRGTIFITYKPVTDNLQKLLVDAQRLPLQHTIKADEIEGDTYINDKHRTYGTFYEVKGDAASQAQFYLTDSVRHFLTGSIYFKTQPNFDSIVPAAAYLEKDIRRIMESLQWAKIQD</sequence>
<organism evidence="1 2">
    <name type="scientific">Mesonia oceanica</name>
    <dbReference type="NCBI Taxonomy" id="2687242"/>
    <lineage>
        <taxon>Bacteria</taxon>
        <taxon>Pseudomonadati</taxon>
        <taxon>Bacteroidota</taxon>
        <taxon>Flavobacteriia</taxon>
        <taxon>Flavobacteriales</taxon>
        <taxon>Flavobacteriaceae</taxon>
        <taxon>Mesonia</taxon>
    </lineage>
</organism>
<evidence type="ECO:0000313" key="2">
    <source>
        <dbReference type="Proteomes" id="UP000356253"/>
    </source>
</evidence>
<comment type="caution">
    <text evidence="1">The sequence shown here is derived from an EMBL/GenBank/DDBJ whole genome shotgun (WGS) entry which is preliminary data.</text>
</comment>